<sequence length="90" mass="9741">MTSSTLIRWSFKGVRGRVTQYAAPVAERSKSRERKRERPTTLGPVGVGCESILVGVCFAVGWGGLHGGSRWFVGLLAVVVRGFGRANRGH</sequence>
<keyword evidence="1" id="KW-0812">Transmembrane</keyword>
<dbReference type="AlphaFoldDB" id="A0A2N9FY18"/>
<feature type="transmembrane region" description="Helical" evidence="1">
    <location>
        <begin position="68"/>
        <end position="84"/>
    </location>
</feature>
<accession>A0A2N9FY18</accession>
<keyword evidence="1" id="KW-1133">Transmembrane helix</keyword>
<evidence type="ECO:0000256" key="1">
    <source>
        <dbReference type="SAM" id="Phobius"/>
    </source>
</evidence>
<organism evidence="2">
    <name type="scientific">Fagus sylvatica</name>
    <name type="common">Beechnut</name>
    <dbReference type="NCBI Taxonomy" id="28930"/>
    <lineage>
        <taxon>Eukaryota</taxon>
        <taxon>Viridiplantae</taxon>
        <taxon>Streptophyta</taxon>
        <taxon>Embryophyta</taxon>
        <taxon>Tracheophyta</taxon>
        <taxon>Spermatophyta</taxon>
        <taxon>Magnoliopsida</taxon>
        <taxon>eudicotyledons</taxon>
        <taxon>Gunneridae</taxon>
        <taxon>Pentapetalae</taxon>
        <taxon>rosids</taxon>
        <taxon>fabids</taxon>
        <taxon>Fagales</taxon>
        <taxon>Fagaceae</taxon>
        <taxon>Fagus</taxon>
    </lineage>
</organism>
<name>A0A2N9FY18_FAGSY</name>
<proteinExistence type="predicted"/>
<feature type="transmembrane region" description="Helical" evidence="1">
    <location>
        <begin position="42"/>
        <end position="62"/>
    </location>
</feature>
<evidence type="ECO:0000313" key="2">
    <source>
        <dbReference type="EMBL" id="SPC91889.1"/>
    </source>
</evidence>
<gene>
    <name evidence="2" type="ORF">FSB_LOCUS19771</name>
</gene>
<keyword evidence="1" id="KW-0472">Membrane</keyword>
<dbReference type="EMBL" id="OIVN01001261">
    <property type="protein sequence ID" value="SPC91889.1"/>
    <property type="molecule type" value="Genomic_DNA"/>
</dbReference>
<protein>
    <submittedName>
        <fullName evidence="2">Uncharacterized protein</fullName>
    </submittedName>
</protein>
<reference evidence="2" key="1">
    <citation type="submission" date="2018-02" db="EMBL/GenBank/DDBJ databases">
        <authorList>
            <person name="Cohen D.B."/>
            <person name="Kent A.D."/>
        </authorList>
    </citation>
    <scope>NUCLEOTIDE SEQUENCE</scope>
</reference>